<reference evidence="1" key="1">
    <citation type="submission" date="2013-05" db="EMBL/GenBank/DDBJ databases">
        <authorList>
            <person name="Yim A.K.Y."/>
            <person name="Chan T.F."/>
            <person name="Ji K.M."/>
            <person name="Liu X.Y."/>
            <person name="Zhou J.W."/>
            <person name="Li R.Q."/>
            <person name="Yang K.Y."/>
            <person name="Li J."/>
            <person name="Li M."/>
            <person name="Law P.T.W."/>
            <person name="Wu Y.L."/>
            <person name="Cai Z.L."/>
            <person name="Qin H."/>
            <person name="Bao Y."/>
            <person name="Leung R.K.K."/>
            <person name="Ng P.K.S."/>
            <person name="Zou J."/>
            <person name="Zhong X.J."/>
            <person name="Ran P.X."/>
            <person name="Zhong N.S."/>
            <person name="Liu Z.G."/>
            <person name="Tsui S.K.W."/>
        </authorList>
    </citation>
    <scope>NUCLEOTIDE SEQUENCE</scope>
    <source>
        <strain evidence="1">Derf</strain>
        <tissue evidence="1">Whole organism</tissue>
    </source>
</reference>
<protein>
    <submittedName>
        <fullName evidence="1">Uncharacterized protein</fullName>
    </submittedName>
</protein>
<comment type="caution">
    <text evidence="1">The sequence shown here is derived from an EMBL/GenBank/DDBJ whole genome shotgun (WGS) entry which is preliminary data.</text>
</comment>
<accession>A0A922L4G3</accession>
<reference evidence="1" key="2">
    <citation type="journal article" date="2022" name="Res Sq">
        <title>Comparative Genomics Reveals Insights into the Divergent Evolution of Astigmatic Mites and Household Pest Adaptations.</title>
        <authorList>
            <person name="Xiong Q."/>
            <person name="Wan A.T.-Y."/>
            <person name="Liu X.-Y."/>
            <person name="Fung C.S.-H."/>
            <person name="Xiao X."/>
            <person name="Malainual N."/>
            <person name="Hou J."/>
            <person name="Wang L."/>
            <person name="Wang M."/>
            <person name="Yang K."/>
            <person name="Cui Y."/>
            <person name="Leung E."/>
            <person name="Nong W."/>
            <person name="Shin S.-K."/>
            <person name="Au S."/>
            <person name="Jeong K.Y."/>
            <person name="Chew F.T."/>
            <person name="Hui J."/>
            <person name="Leung T.F."/>
            <person name="Tungtrongchitr A."/>
            <person name="Zhong N."/>
            <person name="Liu Z."/>
            <person name="Tsui S."/>
        </authorList>
    </citation>
    <scope>NUCLEOTIDE SEQUENCE</scope>
    <source>
        <strain evidence="1">Derf</strain>
        <tissue evidence="1">Whole organism</tissue>
    </source>
</reference>
<dbReference type="AlphaFoldDB" id="A0A922L4G3"/>
<keyword evidence="2" id="KW-1185">Reference proteome</keyword>
<evidence type="ECO:0000313" key="1">
    <source>
        <dbReference type="EMBL" id="KAH9517496.1"/>
    </source>
</evidence>
<dbReference type="EMBL" id="ASGP02000003">
    <property type="protein sequence ID" value="KAH9517496.1"/>
    <property type="molecule type" value="Genomic_DNA"/>
</dbReference>
<organism evidence="1 2">
    <name type="scientific">Dermatophagoides farinae</name>
    <name type="common">American house dust mite</name>
    <dbReference type="NCBI Taxonomy" id="6954"/>
    <lineage>
        <taxon>Eukaryota</taxon>
        <taxon>Metazoa</taxon>
        <taxon>Ecdysozoa</taxon>
        <taxon>Arthropoda</taxon>
        <taxon>Chelicerata</taxon>
        <taxon>Arachnida</taxon>
        <taxon>Acari</taxon>
        <taxon>Acariformes</taxon>
        <taxon>Sarcoptiformes</taxon>
        <taxon>Astigmata</taxon>
        <taxon>Psoroptidia</taxon>
        <taxon>Analgoidea</taxon>
        <taxon>Pyroglyphidae</taxon>
        <taxon>Dermatophagoidinae</taxon>
        <taxon>Dermatophagoides</taxon>
    </lineage>
</organism>
<sequence length="64" mass="7132">MCICLFLEHEGVRSATNGGHLRYAIQKSHGASMNNMFMCMCIVQDLQPMAAIYGMPSRKAMAHQ</sequence>
<evidence type="ECO:0000313" key="2">
    <source>
        <dbReference type="Proteomes" id="UP000790347"/>
    </source>
</evidence>
<gene>
    <name evidence="1" type="ORF">DERF_008169</name>
</gene>
<proteinExistence type="predicted"/>
<name>A0A922L4G3_DERFA</name>
<dbReference type="Proteomes" id="UP000790347">
    <property type="component" value="Unassembled WGS sequence"/>
</dbReference>